<dbReference type="GO" id="GO:0015667">
    <property type="term" value="F:site-specific DNA-methyltransferase (cytosine-N4-specific) activity"/>
    <property type="evidence" value="ECO:0007669"/>
    <property type="project" value="UniProtKB-EC"/>
</dbReference>
<dbReference type="GO" id="GO:0009307">
    <property type="term" value="P:DNA restriction-modification system"/>
    <property type="evidence" value="ECO:0007669"/>
    <property type="project" value="UniProtKB-KW"/>
</dbReference>
<dbReference type="PROSITE" id="PS00092">
    <property type="entry name" value="N6_MTASE"/>
    <property type="match status" value="1"/>
</dbReference>
<evidence type="ECO:0000259" key="6">
    <source>
        <dbReference type="SMART" id="SM00470"/>
    </source>
</evidence>
<accession>A0A4E0Q2Y8</accession>
<evidence type="ECO:0000256" key="5">
    <source>
        <dbReference type="SAM" id="MobiDB-lite"/>
    </source>
</evidence>
<evidence type="ECO:0000256" key="1">
    <source>
        <dbReference type="ARBA" id="ARBA00006594"/>
    </source>
</evidence>
<dbReference type="Pfam" id="PF02195">
    <property type="entry name" value="ParB_N"/>
    <property type="match status" value="1"/>
</dbReference>
<keyword evidence="4" id="KW-0949">S-adenosyl-L-methionine</keyword>
<dbReference type="GO" id="GO:0008170">
    <property type="term" value="F:N-methyltransferase activity"/>
    <property type="evidence" value="ECO:0007669"/>
    <property type="project" value="InterPro"/>
</dbReference>
<dbReference type="InterPro" id="IPR002941">
    <property type="entry name" value="DNA_methylase_N4/N6"/>
</dbReference>
<evidence type="ECO:0000313" key="8">
    <source>
        <dbReference type="Proteomes" id="UP000297295"/>
    </source>
</evidence>
<dbReference type="EC" id="2.1.1.113" evidence="4"/>
<comment type="caution">
    <text evidence="7">The sequence shown here is derived from an EMBL/GenBank/DDBJ whole genome shotgun (WGS) entry which is preliminary data.</text>
</comment>
<dbReference type="GO" id="GO:0003677">
    <property type="term" value="F:DNA binding"/>
    <property type="evidence" value="ECO:0007669"/>
    <property type="project" value="InterPro"/>
</dbReference>
<dbReference type="InterPro" id="IPR029063">
    <property type="entry name" value="SAM-dependent_MTases_sf"/>
</dbReference>
<dbReference type="AlphaFoldDB" id="A0A4E0Q2Y8"/>
<keyword evidence="3" id="KW-0808">Transferase</keyword>
<dbReference type="SMART" id="SM00470">
    <property type="entry name" value="ParB"/>
    <property type="match status" value="1"/>
</dbReference>
<keyword evidence="2 4" id="KW-0489">Methyltransferase</keyword>
<feature type="region of interest" description="Disordered" evidence="5">
    <location>
        <begin position="1"/>
        <end position="24"/>
    </location>
</feature>
<dbReference type="PRINTS" id="PR00508">
    <property type="entry name" value="S21N4MTFRASE"/>
</dbReference>
<reference evidence="7 8" key="1">
    <citation type="submission" date="2017-11" db="EMBL/GenBank/DDBJ databases">
        <title>Isolation and Characterization of Methanogenic Archaea from Saline Meromictic Lake at Siberia.</title>
        <authorList>
            <person name="Shen Y."/>
            <person name="Huang H.-H."/>
            <person name="Lai M.-C."/>
            <person name="Chen S.-C."/>
        </authorList>
    </citation>
    <scope>NUCLEOTIDE SEQUENCE [LARGE SCALE GENOMIC DNA]</scope>
    <source>
        <strain evidence="7 8">SY-01</strain>
    </source>
</reference>
<dbReference type="Pfam" id="PF01555">
    <property type="entry name" value="N6_N4_Mtase"/>
    <property type="match status" value="1"/>
</dbReference>
<name>A0A4E0Q2Y8_9EURY</name>
<protein>
    <recommendedName>
        <fullName evidence="4">Type II methyltransferase</fullName>
        <ecNumber evidence="4">2.1.1.113</ecNumber>
    </recommendedName>
    <alternativeName>
        <fullName evidence="4">N-4 cytosine-specific methyltransferase</fullName>
    </alternativeName>
</protein>
<proteinExistence type="inferred from homology"/>
<evidence type="ECO:0000256" key="3">
    <source>
        <dbReference type="ARBA" id="ARBA00022679"/>
    </source>
</evidence>
<dbReference type="CDD" id="cd16403">
    <property type="entry name" value="ParB_N_like_MT"/>
    <property type="match status" value="1"/>
</dbReference>
<dbReference type="GO" id="GO:0032259">
    <property type="term" value="P:methylation"/>
    <property type="evidence" value="ECO:0007669"/>
    <property type="project" value="UniProtKB-KW"/>
</dbReference>
<comment type="catalytic activity">
    <reaction evidence="4">
        <text>a 2'-deoxycytidine in DNA + S-adenosyl-L-methionine = an N(4)-methyl-2'-deoxycytidine in DNA + S-adenosyl-L-homocysteine + H(+)</text>
        <dbReference type="Rhea" id="RHEA:16857"/>
        <dbReference type="Rhea" id="RHEA-COMP:11369"/>
        <dbReference type="Rhea" id="RHEA-COMP:13674"/>
        <dbReference type="ChEBI" id="CHEBI:15378"/>
        <dbReference type="ChEBI" id="CHEBI:57856"/>
        <dbReference type="ChEBI" id="CHEBI:59789"/>
        <dbReference type="ChEBI" id="CHEBI:85452"/>
        <dbReference type="ChEBI" id="CHEBI:137933"/>
        <dbReference type="EC" id="2.1.1.113"/>
    </reaction>
</comment>
<evidence type="ECO:0000256" key="2">
    <source>
        <dbReference type="ARBA" id="ARBA00022603"/>
    </source>
</evidence>
<sequence>MNMQVQNKPIADLKPFVNNPKKHPESQLSMLKKSMSEFGWTNPILITSDNMVVAGHARLQAAQELGLTEVPVITLDLPYGKAVAYVIADNRLAELAETDTEKLAKLLQEIAEIPDFDFEAIGYTLDAVDDLLESITPVEVVEDEPPEVPEDAVTVLGDIWEMGNHRLLCGDSTDPDQVAKLMGEQSADMVFTDPPWNVNYGATKHPSWKQRSIMNDAMETEDFKEFMMASFSCMNRFSKDGCPTYVVMSAQEWGNMMLSLKENNYHWSSTIIWAKDRLVLSRKDYHTQYEPIWYGWKDGAPRLCQVEDRKQSDVWEFERPSASELHPTTKPVALVANAISNSSRQKSIVLDLFGGSGTTLIASHQLNRVCYGVELDPRYVDVILQRYVNLTGDCELKKNGEIYTWEEKRAAK</sequence>
<dbReference type="InterPro" id="IPR036086">
    <property type="entry name" value="ParB/Sulfiredoxin_sf"/>
</dbReference>
<dbReference type="EMBL" id="PGGK01000016">
    <property type="protein sequence ID" value="TGC07413.1"/>
    <property type="molecule type" value="Genomic_DNA"/>
</dbReference>
<organism evidence="7 8">
    <name type="scientific">Methanolobus halotolerans</name>
    <dbReference type="NCBI Taxonomy" id="2052935"/>
    <lineage>
        <taxon>Archaea</taxon>
        <taxon>Methanobacteriati</taxon>
        <taxon>Methanobacteriota</taxon>
        <taxon>Stenosarchaea group</taxon>
        <taxon>Methanomicrobia</taxon>
        <taxon>Methanosarcinales</taxon>
        <taxon>Methanosarcinaceae</taxon>
        <taxon>Methanolobus</taxon>
    </lineage>
</organism>
<dbReference type="InterPro" id="IPR001091">
    <property type="entry name" value="RM_Methyltransferase"/>
</dbReference>
<feature type="domain" description="ParB-like N-terminal" evidence="6">
    <location>
        <begin position="6"/>
        <end position="91"/>
    </location>
</feature>
<dbReference type="PIRSF" id="PIRSF036758">
    <property type="entry name" value="Aden_M_ParB"/>
    <property type="match status" value="1"/>
</dbReference>
<comment type="similarity">
    <text evidence="1 4">Belongs to the N(4)/N(6)-methyltransferase family.</text>
</comment>
<keyword evidence="8" id="KW-1185">Reference proteome</keyword>
<dbReference type="InterPro" id="IPR003115">
    <property type="entry name" value="ParB_N"/>
</dbReference>
<dbReference type="InterPro" id="IPR015840">
    <property type="entry name" value="DNA_MeTrfase_ParB"/>
</dbReference>
<dbReference type="Gene3D" id="3.90.1530.10">
    <property type="entry name" value="Conserved hypothetical protein from pyrococcus furiosus pfu- 392566-001, ParB domain"/>
    <property type="match status" value="1"/>
</dbReference>
<evidence type="ECO:0000256" key="4">
    <source>
        <dbReference type="RuleBase" id="RU362026"/>
    </source>
</evidence>
<dbReference type="Gene3D" id="3.40.50.150">
    <property type="entry name" value="Vaccinia Virus protein VP39"/>
    <property type="match status" value="1"/>
</dbReference>
<dbReference type="SUPFAM" id="SSF110849">
    <property type="entry name" value="ParB/Sulfiredoxin"/>
    <property type="match status" value="1"/>
</dbReference>
<dbReference type="SUPFAM" id="SSF53335">
    <property type="entry name" value="S-adenosyl-L-methionine-dependent methyltransferases"/>
    <property type="match status" value="1"/>
</dbReference>
<evidence type="ECO:0000313" key="7">
    <source>
        <dbReference type="EMBL" id="TGC07413.1"/>
    </source>
</evidence>
<dbReference type="InterPro" id="IPR002052">
    <property type="entry name" value="DNA_methylase_N6_adenine_CS"/>
</dbReference>
<gene>
    <name evidence="7" type="ORF">CUN85_11450</name>
</gene>
<dbReference type="Proteomes" id="UP000297295">
    <property type="component" value="Unassembled WGS sequence"/>
</dbReference>
<keyword evidence="4" id="KW-0680">Restriction system</keyword>